<name>A0A5C7S2Q6_THASP</name>
<proteinExistence type="predicted"/>
<dbReference type="RefSeq" id="WP_276662782.1">
    <property type="nucleotide sequence ID" value="NZ_SSFD01000398.1"/>
</dbReference>
<organism evidence="1 2">
    <name type="scientific">Thauera aminoaromatica</name>
    <dbReference type="NCBI Taxonomy" id="164330"/>
    <lineage>
        <taxon>Bacteria</taxon>
        <taxon>Pseudomonadati</taxon>
        <taxon>Pseudomonadota</taxon>
        <taxon>Betaproteobacteria</taxon>
        <taxon>Rhodocyclales</taxon>
        <taxon>Zoogloeaceae</taxon>
        <taxon>Thauera</taxon>
    </lineage>
</organism>
<accession>A0A5C7S2Q6</accession>
<comment type="caution">
    <text evidence="1">The sequence shown here is derived from an EMBL/GenBank/DDBJ whole genome shotgun (WGS) entry which is preliminary data.</text>
</comment>
<dbReference type="EMBL" id="SSFD01000398">
    <property type="protein sequence ID" value="TXH78208.1"/>
    <property type="molecule type" value="Genomic_DNA"/>
</dbReference>
<evidence type="ECO:0000313" key="2">
    <source>
        <dbReference type="Proteomes" id="UP000321192"/>
    </source>
</evidence>
<gene>
    <name evidence="1" type="ORF">E6Q80_23230</name>
</gene>
<dbReference type="Proteomes" id="UP000321192">
    <property type="component" value="Unassembled WGS sequence"/>
</dbReference>
<evidence type="ECO:0000313" key="1">
    <source>
        <dbReference type="EMBL" id="TXH78208.1"/>
    </source>
</evidence>
<protein>
    <submittedName>
        <fullName evidence="1">Uncharacterized protein</fullName>
    </submittedName>
</protein>
<reference evidence="1 2" key="1">
    <citation type="submission" date="2018-09" db="EMBL/GenBank/DDBJ databases">
        <title>Metagenome Assembled Genomes from an Advanced Water Purification Facility.</title>
        <authorList>
            <person name="Stamps B.W."/>
            <person name="Spear J.R."/>
        </authorList>
    </citation>
    <scope>NUCLEOTIDE SEQUENCE [LARGE SCALE GENOMIC DNA]</scope>
    <source>
        <strain evidence="1">Bin_27_1</strain>
    </source>
</reference>
<dbReference type="AlphaFoldDB" id="A0A5C7S2Q6"/>
<sequence length="172" mass="19617">MYLGFWRIIALKPAPLLEVGRKCASELSNSGLGGFSGFLHRQYRLHDYLLGRRNCQQFLQKHFTLPDTNPLFALGSAATGKELPIIPLVRALATVQEPLPAWPVGVFSARSIRDDLGARLKAVVDAQLKARLGWWTRHFLKLAIWLFRLRKRLLIAIVDKIDQELRLRKLLP</sequence>